<evidence type="ECO:0000313" key="1">
    <source>
        <dbReference type="EMBL" id="AGY57148.1"/>
    </source>
</evidence>
<dbReference type="HOGENOM" id="CLU_1388508_0_0_3"/>
<organism evidence="1 2">
    <name type="scientific">Gloeobacter kilaueensis (strain ATCC BAA-2537 / CCAP 1431/1 / ULC 316 / JS1)</name>
    <dbReference type="NCBI Taxonomy" id="1183438"/>
    <lineage>
        <taxon>Bacteria</taxon>
        <taxon>Bacillati</taxon>
        <taxon>Cyanobacteriota</taxon>
        <taxon>Cyanophyceae</taxon>
        <taxon>Gloeobacterales</taxon>
        <taxon>Gloeobacteraceae</taxon>
        <taxon>Gloeobacter</taxon>
    </lineage>
</organism>
<accession>U5QE46</accession>
<protein>
    <submittedName>
        <fullName evidence="1">Uncharacterized protein</fullName>
    </submittedName>
</protein>
<sequence>MALGVDVFSSFREALEAQTKDLEDGAKRVLVRAGKSLQLAMREQYKSVFKRSNTPQSKGFFNAQKVYVLDATGTLGPAVYVSLGPRKFINVFEDPAVLEAAGNYLVILLPEGARLRFRRITKGNPWGSVWQAIKKYSRIIKVSDGYLIVYRDTGGTEHAIYKLQKTVKTRKLLDFAGAIRATEAQMDTFIKEEFDL</sequence>
<gene>
    <name evidence="1" type="ORF">GKIL_0902</name>
</gene>
<dbReference type="KEGG" id="glj:GKIL_0902"/>
<dbReference type="EMBL" id="CP003587">
    <property type="protein sequence ID" value="AGY57148.1"/>
    <property type="molecule type" value="Genomic_DNA"/>
</dbReference>
<dbReference type="STRING" id="1183438.GKIL_0902"/>
<dbReference type="Proteomes" id="UP000017396">
    <property type="component" value="Chromosome"/>
</dbReference>
<dbReference type="RefSeq" id="WP_023172206.1">
    <property type="nucleotide sequence ID" value="NC_022600.1"/>
</dbReference>
<proteinExistence type="predicted"/>
<name>U5QE46_GLOK1</name>
<reference evidence="1 2" key="1">
    <citation type="journal article" date="2013" name="PLoS ONE">
        <title>Cultivation and Complete Genome Sequencing of Gloeobacter kilaueensis sp. nov., from a Lava Cave in Kilauea Caldera, Hawai'i.</title>
        <authorList>
            <person name="Saw J.H."/>
            <person name="Schatz M."/>
            <person name="Brown M.V."/>
            <person name="Kunkel D.D."/>
            <person name="Foster J.S."/>
            <person name="Shick H."/>
            <person name="Christensen S."/>
            <person name="Hou S."/>
            <person name="Wan X."/>
            <person name="Donachie S.P."/>
        </authorList>
    </citation>
    <scope>NUCLEOTIDE SEQUENCE [LARGE SCALE GENOMIC DNA]</scope>
    <source>
        <strain evidence="2">JS</strain>
    </source>
</reference>
<keyword evidence="2" id="KW-1185">Reference proteome</keyword>
<evidence type="ECO:0000313" key="2">
    <source>
        <dbReference type="Proteomes" id="UP000017396"/>
    </source>
</evidence>
<dbReference type="AlphaFoldDB" id="U5QE46"/>